<reference evidence="3 4" key="1">
    <citation type="journal article" date="2019" name="Nat. Ecol. Evol.">
        <title>Megaphylogeny resolves global patterns of mushroom evolution.</title>
        <authorList>
            <person name="Varga T."/>
            <person name="Krizsan K."/>
            <person name="Foldi C."/>
            <person name="Dima B."/>
            <person name="Sanchez-Garcia M."/>
            <person name="Sanchez-Ramirez S."/>
            <person name="Szollosi G.J."/>
            <person name="Szarkandi J.G."/>
            <person name="Papp V."/>
            <person name="Albert L."/>
            <person name="Andreopoulos W."/>
            <person name="Angelini C."/>
            <person name="Antonin V."/>
            <person name="Barry K.W."/>
            <person name="Bougher N.L."/>
            <person name="Buchanan P."/>
            <person name="Buyck B."/>
            <person name="Bense V."/>
            <person name="Catcheside P."/>
            <person name="Chovatia M."/>
            <person name="Cooper J."/>
            <person name="Damon W."/>
            <person name="Desjardin D."/>
            <person name="Finy P."/>
            <person name="Geml J."/>
            <person name="Haridas S."/>
            <person name="Hughes K."/>
            <person name="Justo A."/>
            <person name="Karasinski D."/>
            <person name="Kautmanova I."/>
            <person name="Kiss B."/>
            <person name="Kocsube S."/>
            <person name="Kotiranta H."/>
            <person name="LaButti K.M."/>
            <person name="Lechner B.E."/>
            <person name="Liimatainen K."/>
            <person name="Lipzen A."/>
            <person name="Lukacs Z."/>
            <person name="Mihaltcheva S."/>
            <person name="Morgado L.N."/>
            <person name="Niskanen T."/>
            <person name="Noordeloos M.E."/>
            <person name="Ohm R.A."/>
            <person name="Ortiz-Santana B."/>
            <person name="Ovrebo C."/>
            <person name="Racz N."/>
            <person name="Riley R."/>
            <person name="Savchenko A."/>
            <person name="Shiryaev A."/>
            <person name="Soop K."/>
            <person name="Spirin V."/>
            <person name="Szebenyi C."/>
            <person name="Tomsovsky M."/>
            <person name="Tulloss R.E."/>
            <person name="Uehling J."/>
            <person name="Grigoriev I.V."/>
            <person name="Vagvolgyi C."/>
            <person name="Papp T."/>
            <person name="Martin F.M."/>
            <person name="Miettinen O."/>
            <person name="Hibbett D.S."/>
            <person name="Nagy L.G."/>
        </authorList>
    </citation>
    <scope>NUCLEOTIDE SEQUENCE [LARGE SCALE GENOMIC DNA]</scope>
    <source>
        <strain evidence="3 4">CBS 121175</strain>
    </source>
</reference>
<sequence length="221" mass="25030">MSSCVRALTRSVPLATLSRTTPVVYSTRGRAAIGSLSYLQRPTTFKRQTLSIGNRVRAMSSIANPLQDAVAKDHSEMYEYYDQYILNAGDTVVQQRWANQLIWEIARHAAGEEIVIYPLMEQYLGTKGVELADKDRADHQYVKEHLYKLEGMQVGTTEYDALLKDVMDHLREHNDGEEQTDLPMLVEKLGTTDSQTAAHSFKRTKKFAPTHPHPTSPHSRL</sequence>
<dbReference type="Gene3D" id="1.20.120.520">
    <property type="entry name" value="nmb1532 protein domain like"/>
    <property type="match status" value="1"/>
</dbReference>
<dbReference type="Pfam" id="PF01814">
    <property type="entry name" value="Hemerythrin"/>
    <property type="match status" value="1"/>
</dbReference>
<keyword evidence="4" id="KW-1185">Reference proteome</keyword>
<gene>
    <name evidence="3" type="ORF">FA15DRAFT_697781</name>
</gene>
<evidence type="ECO:0000313" key="4">
    <source>
        <dbReference type="Proteomes" id="UP000307440"/>
    </source>
</evidence>
<dbReference type="Proteomes" id="UP000307440">
    <property type="component" value="Unassembled WGS sequence"/>
</dbReference>
<protein>
    <recommendedName>
        <fullName evidence="2">Hemerythrin-like domain-containing protein</fullName>
    </recommendedName>
</protein>
<feature type="region of interest" description="Disordered" evidence="1">
    <location>
        <begin position="193"/>
        <end position="221"/>
    </location>
</feature>
<evidence type="ECO:0000313" key="3">
    <source>
        <dbReference type="EMBL" id="TFK19003.1"/>
    </source>
</evidence>
<dbReference type="EMBL" id="ML210365">
    <property type="protein sequence ID" value="TFK19003.1"/>
    <property type="molecule type" value="Genomic_DNA"/>
</dbReference>
<evidence type="ECO:0000256" key="1">
    <source>
        <dbReference type="SAM" id="MobiDB-lite"/>
    </source>
</evidence>
<dbReference type="AlphaFoldDB" id="A0A5C3KH07"/>
<dbReference type="STRING" id="230819.A0A5C3KH07"/>
<dbReference type="InterPro" id="IPR012312">
    <property type="entry name" value="Hemerythrin-like"/>
</dbReference>
<accession>A0A5C3KH07</accession>
<dbReference type="OrthoDB" id="9983919at2759"/>
<organism evidence="3 4">
    <name type="scientific">Coprinopsis marcescibilis</name>
    <name type="common">Agaric fungus</name>
    <name type="synonym">Psathyrella marcescibilis</name>
    <dbReference type="NCBI Taxonomy" id="230819"/>
    <lineage>
        <taxon>Eukaryota</taxon>
        <taxon>Fungi</taxon>
        <taxon>Dikarya</taxon>
        <taxon>Basidiomycota</taxon>
        <taxon>Agaricomycotina</taxon>
        <taxon>Agaricomycetes</taxon>
        <taxon>Agaricomycetidae</taxon>
        <taxon>Agaricales</taxon>
        <taxon>Agaricineae</taxon>
        <taxon>Psathyrellaceae</taxon>
        <taxon>Coprinopsis</taxon>
    </lineage>
</organism>
<proteinExistence type="predicted"/>
<name>A0A5C3KH07_COPMA</name>
<feature type="domain" description="Hemerythrin-like" evidence="2">
    <location>
        <begin position="68"/>
        <end position="185"/>
    </location>
</feature>
<dbReference type="PANTHER" id="PTHR35585:SF1">
    <property type="entry name" value="HHE DOMAIN PROTEIN (AFU_ORTHOLOGUE AFUA_4G00730)"/>
    <property type="match status" value="1"/>
</dbReference>
<evidence type="ECO:0000259" key="2">
    <source>
        <dbReference type="Pfam" id="PF01814"/>
    </source>
</evidence>
<dbReference type="PANTHER" id="PTHR35585">
    <property type="entry name" value="HHE DOMAIN PROTEIN (AFU_ORTHOLOGUE AFUA_4G00730)"/>
    <property type="match status" value="1"/>
</dbReference>